<proteinExistence type="inferred from homology"/>
<keyword evidence="4" id="KW-0456">Lyase</keyword>
<evidence type="ECO:0000256" key="4">
    <source>
        <dbReference type="ARBA" id="ARBA00023239"/>
    </source>
</evidence>
<evidence type="ECO:0000256" key="2">
    <source>
        <dbReference type="ARBA" id="ARBA00022723"/>
    </source>
</evidence>
<reference evidence="6" key="1">
    <citation type="submission" date="2018-12" db="EMBL/GenBank/DDBJ databases">
        <authorList>
            <person name="Syme R.A."/>
            <person name="Farfan-Caceres L."/>
            <person name="Lichtenzveig J."/>
        </authorList>
    </citation>
    <scope>NUCLEOTIDE SEQUENCE</scope>
    <source>
        <strain evidence="6">Al4</strain>
    </source>
</reference>
<dbReference type="Pfam" id="PF04828">
    <property type="entry name" value="GFA"/>
    <property type="match status" value="1"/>
</dbReference>
<protein>
    <recommendedName>
        <fullName evidence="5">CENP-V/GFA domain-containing protein</fullName>
    </recommendedName>
</protein>
<dbReference type="GO" id="GO:0016846">
    <property type="term" value="F:carbon-sulfur lyase activity"/>
    <property type="evidence" value="ECO:0007669"/>
    <property type="project" value="InterPro"/>
</dbReference>
<gene>
    <name evidence="6" type="ORF">EKO04_006417</name>
</gene>
<feature type="domain" description="CENP-V/GFA" evidence="5">
    <location>
        <begin position="4"/>
        <end position="143"/>
    </location>
</feature>
<keyword evidence="7" id="KW-1185">Reference proteome</keyword>
<dbReference type="AlphaFoldDB" id="A0A8H7J2B3"/>
<keyword evidence="2" id="KW-0479">Metal-binding</keyword>
<evidence type="ECO:0000259" key="5">
    <source>
        <dbReference type="PROSITE" id="PS51891"/>
    </source>
</evidence>
<dbReference type="SUPFAM" id="SSF51316">
    <property type="entry name" value="Mss4-like"/>
    <property type="match status" value="1"/>
</dbReference>
<dbReference type="GO" id="GO:0046872">
    <property type="term" value="F:metal ion binding"/>
    <property type="evidence" value="ECO:0007669"/>
    <property type="project" value="UniProtKB-KW"/>
</dbReference>
<keyword evidence="3" id="KW-0862">Zinc</keyword>
<comment type="caution">
    <text evidence="6">The sequence shown here is derived from an EMBL/GenBank/DDBJ whole genome shotgun (WGS) entry which is preliminary data.</text>
</comment>
<reference evidence="6" key="2">
    <citation type="submission" date="2020-09" db="EMBL/GenBank/DDBJ databases">
        <title>Reference genome assembly for Australian Ascochyta lentis isolate Al4.</title>
        <authorList>
            <person name="Lee R.C."/>
            <person name="Farfan-Caceres L.M."/>
            <person name="Debler J.W."/>
            <person name="Williams A.H."/>
            <person name="Henares B.M."/>
        </authorList>
    </citation>
    <scope>NUCLEOTIDE SEQUENCE</scope>
    <source>
        <strain evidence="6">Al4</strain>
    </source>
</reference>
<accession>A0A8H7J2B3</accession>
<dbReference type="PANTHER" id="PTHR33337">
    <property type="entry name" value="GFA DOMAIN-CONTAINING PROTEIN"/>
    <property type="match status" value="1"/>
</dbReference>
<name>A0A8H7J2B3_9PLEO</name>
<dbReference type="OrthoDB" id="406544at2759"/>
<dbReference type="InterPro" id="IPR011057">
    <property type="entry name" value="Mss4-like_sf"/>
</dbReference>
<dbReference type="PROSITE" id="PS51891">
    <property type="entry name" value="CENP_V_GFA"/>
    <property type="match status" value="1"/>
</dbReference>
<evidence type="ECO:0000256" key="1">
    <source>
        <dbReference type="ARBA" id="ARBA00005495"/>
    </source>
</evidence>
<dbReference type="InterPro" id="IPR006913">
    <property type="entry name" value="CENP-V/GFA"/>
</dbReference>
<evidence type="ECO:0000313" key="6">
    <source>
        <dbReference type="EMBL" id="KAF9695368.1"/>
    </source>
</evidence>
<organism evidence="6 7">
    <name type="scientific">Ascochyta lentis</name>
    <dbReference type="NCBI Taxonomy" id="205686"/>
    <lineage>
        <taxon>Eukaryota</taxon>
        <taxon>Fungi</taxon>
        <taxon>Dikarya</taxon>
        <taxon>Ascomycota</taxon>
        <taxon>Pezizomycotina</taxon>
        <taxon>Dothideomycetes</taxon>
        <taxon>Pleosporomycetidae</taxon>
        <taxon>Pleosporales</taxon>
        <taxon>Pleosporineae</taxon>
        <taxon>Didymellaceae</taxon>
        <taxon>Ascochyta</taxon>
    </lineage>
</organism>
<dbReference type="Proteomes" id="UP000651452">
    <property type="component" value="Unassembled WGS sequence"/>
</dbReference>
<dbReference type="EMBL" id="RZGK01000011">
    <property type="protein sequence ID" value="KAF9695368.1"/>
    <property type="molecule type" value="Genomic_DNA"/>
</dbReference>
<evidence type="ECO:0000313" key="7">
    <source>
        <dbReference type="Proteomes" id="UP000651452"/>
    </source>
</evidence>
<evidence type="ECO:0000256" key="3">
    <source>
        <dbReference type="ARBA" id="ARBA00022833"/>
    </source>
</evidence>
<dbReference type="PANTHER" id="PTHR33337:SF40">
    <property type="entry name" value="CENP-V_GFA DOMAIN-CONTAINING PROTEIN-RELATED"/>
    <property type="match status" value="1"/>
</dbReference>
<sequence>MSKSTGSCLCGKVTYEVEGGPLNKVHTNTPLLFIPDQLTSYPQALCHCNQCQKSSGSAYTTNIVVSNDFFKSTGKTKSYSTKAESGRVVTFVFCPECGSPLWREGDMAPDAKVVRAGTLDEASVRNDANPLAEVYTENRTEWLKEQVDAKQFHKMF</sequence>
<dbReference type="Gene3D" id="3.90.1590.10">
    <property type="entry name" value="glutathione-dependent formaldehyde- activating enzyme (gfa)"/>
    <property type="match status" value="1"/>
</dbReference>
<comment type="similarity">
    <text evidence="1">Belongs to the Gfa family.</text>
</comment>